<proteinExistence type="predicted"/>
<gene>
    <name evidence="2" type="primary">folB_7</name>
    <name evidence="2" type="ORF">GALL_193280</name>
</gene>
<protein>
    <submittedName>
        <fullName evidence="2">Dihydroneopterin aldolase</fullName>
        <ecNumber evidence="2">4.1.2.25</ecNumber>
    </submittedName>
</protein>
<dbReference type="GO" id="GO:0004150">
    <property type="term" value="F:dihydroneopterin aldolase activity"/>
    <property type="evidence" value="ECO:0007669"/>
    <property type="project" value="UniProtKB-EC"/>
</dbReference>
<dbReference type="InterPro" id="IPR006157">
    <property type="entry name" value="FolB_dom"/>
</dbReference>
<dbReference type="Pfam" id="PF02152">
    <property type="entry name" value="FolB"/>
    <property type="match status" value="1"/>
</dbReference>
<dbReference type="Gene3D" id="3.30.1130.10">
    <property type="match status" value="1"/>
</dbReference>
<name>A0A1J5RRR2_9ZZZZ</name>
<comment type="caution">
    <text evidence="2">The sequence shown here is derived from an EMBL/GenBank/DDBJ whole genome shotgun (WGS) entry which is preliminary data.</text>
</comment>
<feature type="domain" description="Dihydroneopterin aldolase/epimerase" evidence="1">
    <location>
        <begin position="8"/>
        <end position="106"/>
    </location>
</feature>
<dbReference type="GO" id="GO:0006760">
    <property type="term" value="P:folic acid-containing compound metabolic process"/>
    <property type="evidence" value="ECO:0007669"/>
    <property type="project" value="InterPro"/>
</dbReference>
<dbReference type="EMBL" id="MLJW01000116">
    <property type="protein sequence ID" value="OIQ98670.1"/>
    <property type="molecule type" value="Genomic_DNA"/>
</dbReference>
<evidence type="ECO:0000313" key="2">
    <source>
        <dbReference type="EMBL" id="OIQ98670.1"/>
    </source>
</evidence>
<dbReference type="SMART" id="SM00905">
    <property type="entry name" value="FolB"/>
    <property type="match status" value="1"/>
</dbReference>
<dbReference type="InterPro" id="IPR043133">
    <property type="entry name" value="GTP-CH-I_C/QueF"/>
</dbReference>
<dbReference type="EC" id="4.1.2.25" evidence="2"/>
<dbReference type="AlphaFoldDB" id="A0A1J5RRR2"/>
<accession>A0A1J5RRR2</accession>
<organism evidence="2">
    <name type="scientific">mine drainage metagenome</name>
    <dbReference type="NCBI Taxonomy" id="410659"/>
    <lineage>
        <taxon>unclassified sequences</taxon>
        <taxon>metagenomes</taxon>
        <taxon>ecological metagenomes</taxon>
    </lineage>
</organism>
<reference evidence="2" key="1">
    <citation type="submission" date="2016-10" db="EMBL/GenBank/DDBJ databases">
        <title>Sequence of Gallionella enrichment culture.</title>
        <authorList>
            <person name="Poehlein A."/>
            <person name="Muehling M."/>
            <person name="Daniel R."/>
        </authorList>
    </citation>
    <scope>NUCLEOTIDE SEQUENCE</scope>
</reference>
<sequence>MPHVQRHEGIKLFAIIGVYEWEREAVRPLVFDVQLASERPLDLDRVEVAGRLSDWLIPCRYRLLEAQAEYLAQCMFRHWACSRVVLGIEKPGALGELARVGIRIARTR</sequence>
<keyword evidence="2" id="KW-0456">Lyase</keyword>
<dbReference type="SUPFAM" id="SSF55620">
    <property type="entry name" value="Tetrahydrobiopterin biosynthesis enzymes-like"/>
    <property type="match status" value="1"/>
</dbReference>
<evidence type="ECO:0000259" key="1">
    <source>
        <dbReference type="SMART" id="SM00905"/>
    </source>
</evidence>